<dbReference type="InterPro" id="IPR003658">
    <property type="entry name" value="Anti-sigma_ant"/>
</dbReference>
<evidence type="ECO:0000313" key="4">
    <source>
        <dbReference type="EMBL" id="MEN7551450.1"/>
    </source>
</evidence>
<accession>A0AAW9SI17</accession>
<protein>
    <recommendedName>
        <fullName evidence="2">Anti-sigma factor antagonist</fullName>
    </recommendedName>
</protein>
<keyword evidence="5" id="KW-1185">Reference proteome</keyword>
<dbReference type="NCBIfam" id="TIGR00377">
    <property type="entry name" value="ant_ant_sig"/>
    <property type="match status" value="1"/>
</dbReference>
<evidence type="ECO:0000313" key="5">
    <source>
        <dbReference type="Proteomes" id="UP001403385"/>
    </source>
</evidence>
<dbReference type="PROSITE" id="PS50801">
    <property type="entry name" value="STAS"/>
    <property type="match status" value="1"/>
</dbReference>
<dbReference type="Proteomes" id="UP001403385">
    <property type="component" value="Unassembled WGS sequence"/>
</dbReference>
<dbReference type="CDD" id="cd07043">
    <property type="entry name" value="STAS_anti-anti-sigma_factors"/>
    <property type="match status" value="1"/>
</dbReference>
<name>A0AAW9SI17_9BACT</name>
<comment type="caution">
    <text evidence="4">The sequence shown here is derived from an EMBL/GenBank/DDBJ whole genome shotgun (WGS) entry which is preliminary data.</text>
</comment>
<dbReference type="EMBL" id="JBDKWZ010000022">
    <property type="protein sequence ID" value="MEN7551450.1"/>
    <property type="molecule type" value="Genomic_DNA"/>
</dbReference>
<comment type="similarity">
    <text evidence="1 2">Belongs to the anti-sigma-factor antagonist family.</text>
</comment>
<dbReference type="RefSeq" id="WP_346824231.1">
    <property type="nucleotide sequence ID" value="NZ_JBDKWZ010000022.1"/>
</dbReference>
<gene>
    <name evidence="4" type="ORF">AAG747_26270</name>
</gene>
<dbReference type="GO" id="GO:0043856">
    <property type="term" value="F:anti-sigma factor antagonist activity"/>
    <property type="evidence" value="ECO:0007669"/>
    <property type="project" value="InterPro"/>
</dbReference>
<dbReference type="AlphaFoldDB" id="A0AAW9SI17"/>
<sequence>MKYSVDKSEKYTILELQEDKLDTIKAPLLKSEFVTLFQAGTTNLILNLTAVKYIDSSGLSSILVANRLAKDLNGQLILVGISDHVMKLVKISKLDGVLNILPTLEEAIDFVFLNEIEKDLNSEEDTASED</sequence>
<dbReference type="PANTHER" id="PTHR33495">
    <property type="entry name" value="ANTI-SIGMA FACTOR ANTAGONIST TM_1081-RELATED-RELATED"/>
    <property type="match status" value="1"/>
</dbReference>
<dbReference type="Pfam" id="PF01740">
    <property type="entry name" value="STAS"/>
    <property type="match status" value="1"/>
</dbReference>
<proteinExistence type="inferred from homology"/>
<dbReference type="InterPro" id="IPR036513">
    <property type="entry name" value="STAS_dom_sf"/>
</dbReference>
<evidence type="ECO:0000256" key="2">
    <source>
        <dbReference type="RuleBase" id="RU003749"/>
    </source>
</evidence>
<feature type="domain" description="STAS" evidence="3">
    <location>
        <begin position="21"/>
        <end position="111"/>
    </location>
</feature>
<evidence type="ECO:0000259" key="3">
    <source>
        <dbReference type="PROSITE" id="PS50801"/>
    </source>
</evidence>
<dbReference type="Gene3D" id="3.30.750.24">
    <property type="entry name" value="STAS domain"/>
    <property type="match status" value="1"/>
</dbReference>
<organism evidence="4 5">
    <name type="scientific">Rapidithrix thailandica</name>
    <dbReference type="NCBI Taxonomy" id="413964"/>
    <lineage>
        <taxon>Bacteria</taxon>
        <taxon>Pseudomonadati</taxon>
        <taxon>Bacteroidota</taxon>
        <taxon>Cytophagia</taxon>
        <taxon>Cytophagales</taxon>
        <taxon>Flammeovirgaceae</taxon>
        <taxon>Rapidithrix</taxon>
    </lineage>
</organism>
<dbReference type="SUPFAM" id="SSF52091">
    <property type="entry name" value="SpoIIaa-like"/>
    <property type="match status" value="1"/>
</dbReference>
<reference evidence="4 5" key="1">
    <citation type="submission" date="2024-04" db="EMBL/GenBank/DDBJ databases">
        <title>Novel genus in family Flammeovirgaceae.</title>
        <authorList>
            <person name="Nguyen T.H."/>
            <person name="Vuong T.Q."/>
            <person name="Le H."/>
            <person name="Kim S.-G."/>
        </authorList>
    </citation>
    <scope>NUCLEOTIDE SEQUENCE [LARGE SCALE GENOMIC DNA]</scope>
    <source>
        <strain evidence="4 5">JCM 23209</strain>
    </source>
</reference>
<dbReference type="InterPro" id="IPR002645">
    <property type="entry name" value="STAS_dom"/>
</dbReference>
<evidence type="ECO:0000256" key="1">
    <source>
        <dbReference type="ARBA" id="ARBA00009013"/>
    </source>
</evidence>